<protein>
    <submittedName>
        <fullName evidence="1">Ester cyclase</fullName>
    </submittedName>
</protein>
<name>A0A3A9JX23_9BACI</name>
<evidence type="ECO:0000313" key="2">
    <source>
        <dbReference type="Proteomes" id="UP000281498"/>
    </source>
</evidence>
<dbReference type="SUPFAM" id="SSF54427">
    <property type="entry name" value="NTF2-like"/>
    <property type="match status" value="1"/>
</dbReference>
<evidence type="ECO:0000313" key="1">
    <source>
        <dbReference type="EMBL" id="RKL64809.1"/>
    </source>
</evidence>
<dbReference type="Gene3D" id="3.10.450.50">
    <property type="match status" value="1"/>
</dbReference>
<organism evidence="1 2">
    <name type="scientific">Salipaludibacillus neizhouensis</name>
    <dbReference type="NCBI Taxonomy" id="885475"/>
    <lineage>
        <taxon>Bacteria</taxon>
        <taxon>Bacillati</taxon>
        <taxon>Bacillota</taxon>
        <taxon>Bacilli</taxon>
        <taxon>Bacillales</taxon>
        <taxon>Bacillaceae</taxon>
    </lineage>
</organism>
<sequence>MSVEANKDLVRRFYETIEQENYEALKGFCHKDFVFYPQLEKPFPGIEGLVESEKKNFDAFPNFKMPIKAIMAEDDQVAVYLIFEGTHTGIPFLGVTATGKNVKFSLMMLLRIADAKIIEKRSHVDVHDILLQLGVNS</sequence>
<dbReference type="InterPro" id="IPR009959">
    <property type="entry name" value="Cyclase_SnoaL-like"/>
</dbReference>
<dbReference type="GO" id="GO:0030638">
    <property type="term" value="P:polyketide metabolic process"/>
    <property type="evidence" value="ECO:0007669"/>
    <property type="project" value="InterPro"/>
</dbReference>
<dbReference type="OrthoDB" id="4774596at2"/>
<gene>
    <name evidence="1" type="ORF">CR203_24285</name>
</gene>
<dbReference type="EMBL" id="PDOE01000036">
    <property type="protein sequence ID" value="RKL64809.1"/>
    <property type="molecule type" value="Genomic_DNA"/>
</dbReference>
<dbReference type="Pfam" id="PF07366">
    <property type="entry name" value="SnoaL"/>
    <property type="match status" value="1"/>
</dbReference>
<dbReference type="PANTHER" id="PTHR38436">
    <property type="entry name" value="POLYKETIDE CYCLASE SNOAL-LIKE DOMAIN"/>
    <property type="match status" value="1"/>
</dbReference>
<keyword evidence="2" id="KW-1185">Reference proteome</keyword>
<reference evidence="1 2" key="1">
    <citation type="submission" date="2017-10" db="EMBL/GenBank/DDBJ databases">
        <title>Bacillus sp. nov., a halophilic bacterium isolated from a Keqin Lake.</title>
        <authorList>
            <person name="Wang H."/>
        </authorList>
    </citation>
    <scope>NUCLEOTIDE SEQUENCE [LARGE SCALE GENOMIC DNA]</scope>
    <source>
        <strain evidence="1 2">KCTC 13187</strain>
    </source>
</reference>
<proteinExistence type="predicted"/>
<dbReference type="RefSeq" id="WP_110937531.1">
    <property type="nucleotide sequence ID" value="NZ_KZ614146.1"/>
</dbReference>
<dbReference type="PANTHER" id="PTHR38436:SF1">
    <property type="entry name" value="ESTER CYCLASE"/>
    <property type="match status" value="1"/>
</dbReference>
<dbReference type="Proteomes" id="UP000281498">
    <property type="component" value="Unassembled WGS sequence"/>
</dbReference>
<accession>A0A3A9JX23</accession>
<comment type="caution">
    <text evidence="1">The sequence shown here is derived from an EMBL/GenBank/DDBJ whole genome shotgun (WGS) entry which is preliminary data.</text>
</comment>
<dbReference type="AlphaFoldDB" id="A0A3A9JX23"/>
<dbReference type="InterPro" id="IPR032710">
    <property type="entry name" value="NTF2-like_dom_sf"/>
</dbReference>